<keyword evidence="2" id="KW-1185">Reference proteome</keyword>
<accession>A0A1I8AWU0</accession>
<feature type="compositionally biased region" description="Polar residues" evidence="1">
    <location>
        <begin position="107"/>
        <end position="139"/>
    </location>
</feature>
<evidence type="ECO:0000256" key="1">
    <source>
        <dbReference type="SAM" id="MobiDB-lite"/>
    </source>
</evidence>
<sequence length="230" mass="24134">MAARDVNDAISSAGFVSRSTGRLPSRSGKQEGKGDDLNVRVRERSTTGTEERPKSRLGSFLSKRGGSGDNVGSIQSIVGSNVSGTSSIEKKANEIKEQIKRPLSSLFRRTQSNERSQQGGGITITNKQGSNLSGNTSQPTAPPLFANRASNRAPSAVGGRSTTLITGMGTTDNADGNANGAANGIAATSTTAIRPFTGFPGTKRESLKQQNDENNTKMQLEACLNFKGQL</sequence>
<organism evidence="2 3">
    <name type="scientific">Meloidogyne hapla</name>
    <name type="common">Root-knot nematode worm</name>
    <dbReference type="NCBI Taxonomy" id="6305"/>
    <lineage>
        <taxon>Eukaryota</taxon>
        <taxon>Metazoa</taxon>
        <taxon>Ecdysozoa</taxon>
        <taxon>Nematoda</taxon>
        <taxon>Chromadorea</taxon>
        <taxon>Rhabditida</taxon>
        <taxon>Tylenchina</taxon>
        <taxon>Tylenchomorpha</taxon>
        <taxon>Tylenchoidea</taxon>
        <taxon>Meloidogynidae</taxon>
        <taxon>Meloidogyninae</taxon>
        <taxon>Meloidogyne</taxon>
    </lineage>
</organism>
<evidence type="ECO:0000313" key="2">
    <source>
        <dbReference type="Proteomes" id="UP000095281"/>
    </source>
</evidence>
<feature type="region of interest" description="Disordered" evidence="1">
    <location>
        <begin position="99"/>
        <end position="165"/>
    </location>
</feature>
<feature type="compositionally biased region" description="Basic and acidic residues" evidence="1">
    <location>
        <begin position="28"/>
        <end position="54"/>
    </location>
</feature>
<feature type="region of interest" description="Disordered" evidence="1">
    <location>
        <begin position="1"/>
        <end position="78"/>
    </location>
</feature>
<dbReference type="Proteomes" id="UP000095281">
    <property type="component" value="Unplaced"/>
</dbReference>
<dbReference type="AlphaFoldDB" id="A0A1I8AWU0"/>
<protein>
    <submittedName>
        <fullName evidence="3">Uncharacterized protein</fullName>
    </submittedName>
</protein>
<dbReference type="WBParaSite" id="MhA1_Contig100.frz3.gene12">
    <property type="protein sequence ID" value="MhA1_Contig100.frz3.gene12"/>
    <property type="gene ID" value="MhA1_Contig100.frz3.gene12"/>
</dbReference>
<evidence type="ECO:0000313" key="3">
    <source>
        <dbReference type="WBParaSite" id="MhA1_Contig100.frz3.gene12"/>
    </source>
</evidence>
<name>A0A1I8AWU0_MELHA</name>
<reference evidence="3" key="1">
    <citation type="submission" date="2016-11" db="UniProtKB">
        <authorList>
            <consortium name="WormBaseParasite"/>
        </authorList>
    </citation>
    <scope>IDENTIFICATION</scope>
</reference>
<proteinExistence type="predicted"/>